<evidence type="ECO:0000313" key="2">
    <source>
        <dbReference type="Proteomes" id="UP000070457"/>
    </source>
</evidence>
<protein>
    <submittedName>
        <fullName evidence="1">Uncharacterized protein</fullName>
    </submittedName>
</protein>
<name>A0A136M151_9BACT</name>
<comment type="caution">
    <text evidence="1">The sequence shown here is derived from an EMBL/GenBank/DDBJ whole genome shotgun (WGS) entry which is preliminary data.</text>
</comment>
<evidence type="ECO:0000313" key="1">
    <source>
        <dbReference type="EMBL" id="KXK27606.1"/>
    </source>
</evidence>
<dbReference type="STRING" id="1617426.TR69_WS6001000050"/>
<accession>A0A136M151</accession>
<proteinExistence type="predicted"/>
<organism evidence="1 2">
    <name type="scientific">candidate division WS6 bacterium OLB20</name>
    <dbReference type="NCBI Taxonomy" id="1617426"/>
    <lineage>
        <taxon>Bacteria</taxon>
        <taxon>Candidatus Dojkabacteria</taxon>
    </lineage>
</organism>
<sequence length="174" mass="19849">MTADPLKAKIITAYQTLLARDGLLLQVDASERSITHKLAEYLQQLLPDWNVDCEYNRTLGEGKLVQLWSEKQEEVLSKLESAPTDKRRKFLQDILDGGVSVYPDIIIHHRGTSNNLAVIEAKKSSSTIDDSEKLQAYINDERLNYQFAFKVILPAGRQYQEPIEFDTIIEQITP</sequence>
<dbReference type="AlphaFoldDB" id="A0A136M151"/>
<dbReference type="Proteomes" id="UP000070457">
    <property type="component" value="Unassembled WGS sequence"/>
</dbReference>
<gene>
    <name evidence="1" type="ORF">TR69_WS6001000050</name>
</gene>
<reference evidence="1 2" key="1">
    <citation type="submission" date="2015-02" db="EMBL/GenBank/DDBJ databases">
        <title>Improved understanding of the partial-nitritation anammox process through 23 genomes representing the majority of the microbial community.</title>
        <authorList>
            <person name="Speth D.R."/>
            <person name="In T Zandt M."/>
            <person name="Guerrero Cruz S."/>
            <person name="Jetten M.S."/>
            <person name="Dutilh B.E."/>
        </authorList>
    </citation>
    <scope>NUCLEOTIDE SEQUENCE [LARGE SCALE GENOMIC DNA]</scope>
    <source>
        <strain evidence="1">OLB20</strain>
    </source>
</reference>
<dbReference type="PATRIC" id="fig|1617426.3.peg.52"/>
<dbReference type="EMBL" id="JYNZ01000001">
    <property type="protein sequence ID" value="KXK27606.1"/>
    <property type="molecule type" value="Genomic_DNA"/>
</dbReference>